<dbReference type="RefSeq" id="WP_242857648.1">
    <property type="nucleotide sequence ID" value="NZ_CYZU01000061.1"/>
</dbReference>
<dbReference type="Gene3D" id="1.10.10.60">
    <property type="entry name" value="Homeodomain-like"/>
    <property type="match status" value="2"/>
</dbReference>
<organism evidence="5 6">
    <name type="scientific">Faecalicatena contorta</name>
    <dbReference type="NCBI Taxonomy" id="39482"/>
    <lineage>
        <taxon>Bacteria</taxon>
        <taxon>Bacillati</taxon>
        <taxon>Bacillota</taxon>
        <taxon>Clostridia</taxon>
        <taxon>Lachnospirales</taxon>
        <taxon>Lachnospiraceae</taxon>
        <taxon>Faecalicatena</taxon>
    </lineage>
</organism>
<sequence>MPIFYRNIPVSEPFTYDSVGNHWKQESLTRPKGYPLYHYLQTERGCGRIIIQGKKYLLSEGEGVLIAPLIRHSYAKETQEWSTLFATFTGTIESSLPKILGGRQVIFTEKDQAAQIACLVADAVRMYETPPADARALSTNCYCILMNLVDGMYTRGLMEDPLYQKYVAPVIKEIETNYASQITVQELSSLVYITPQYLSRLFGRFLGCSAYEYLTACRINKAKELLLTNPRLEVQEAALRTGYLDASHFIAMFKKRRG</sequence>
<dbReference type="STRING" id="39482.ERS852491_04399"/>
<proteinExistence type="predicted"/>
<dbReference type="Gene3D" id="2.60.120.280">
    <property type="entry name" value="Regulatory protein AraC"/>
    <property type="match status" value="1"/>
</dbReference>
<keyword evidence="3" id="KW-0804">Transcription</keyword>
<dbReference type="EMBL" id="CYZU01000061">
    <property type="protein sequence ID" value="CUP15149.1"/>
    <property type="molecule type" value="Genomic_DNA"/>
</dbReference>
<dbReference type="Proteomes" id="UP000095544">
    <property type="component" value="Unassembled WGS sequence"/>
</dbReference>
<dbReference type="SUPFAM" id="SSF51215">
    <property type="entry name" value="Regulatory protein AraC"/>
    <property type="match status" value="1"/>
</dbReference>
<evidence type="ECO:0000259" key="4">
    <source>
        <dbReference type="PROSITE" id="PS01124"/>
    </source>
</evidence>
<reference evidence="5 6" key="1">
    <citation type="submission" date="2015-09" db="EMBL/GenBank/DDBJ databases">
        <authorList>
            <consortium name="Pathogen Informatics"/>
        </authorList>
    </citation>
    <scope>NUCLEOTIDE SEQUENCE [LARGE SCALE GENOMIC DNA]</scope>
    <source>
        <strain evidence="5 6">2789STDY5834876</strain>
    </source>
</reference>
<dbReference type="Pfam" id="PF12833">
    <property type="entry name" value="HTH_18"/>
    <property type="match status" value="1"/>
</dbReference>
<gene>
    <name evidence="5" type="primary">btr_10</name>
    <name evidence="5" type="ORF">ERS852491_04399</name>
</gene>
<dbReference type="PROSITE" id="PS01124">
    <property type="entry name" value="HTH_ARAC_FAMILY_2"/>
    <property type="match status" value="1"/>
</dbReference>
<evidence type="ECO:0000256" key="1">
    <source>
        <dbReference type="ARBA" id="ARBA00023015"/>
    </source>
</evidence>
<accession>A0A174L0S1</accession>
<evidence type="ECO:0000256" key="2">
    <source>
        <dbReference type="ARBA" id="ARBA00023125"/>
    </source>
</evidence>
<feature type="domain" description="HTH araC/xylS-type" evidence="4">
    <location>
        <begin position="168"/>
        <end position="258"/>
    </location>
</feature>
<dbReference type="SMART" id="SM00342">
    <property type="entry name" value="HTH_ARAC"/>
    <property type="match status" value="1"/>
</dbReference>
<name>A0A174L0S1_9FIRM</name>
<keyword evidence="1" id="KW-0805">Transcription regulation</keyword>
<evidence type="ECO:0000256" key="3">
    <source>
        <dbReference type="ARBA" id="ARBA00023163"/>
    </source>
</evidence>
<dbReference type="InterPro" id="IPR009057">
    <property type="entry name" value="Homeodomain-like_sf"/>
</dbReference>
<dbReference type="GO" id="GO:0003700">
    <property type="term" value="F:DNA-binding transcription factor activity"/>
    <property type="evidence" value="ECO:0007669"/>
    <property type="project" value="InterPro"/>
</dbReference>
<dbReference type="PANTHER" id="PTHR43280">
    <property type="entry name" value="ARAC-FAMILY TRANSCRIPTIONAL REGULATOR"/>
    <property type="match status" value="1"/>
</dbReference>
<dbReference type="AlphaFoldDB" id="A0A174L0S1"/>
<dbReference type="GO" id="GO:0043565">
    <property type="term" value="F:sequence-specific DNA binding"/>
    <property type="evidence" value="ECO:0007669"/>
    <property type="project" value="InterPro"/>
</dbReference>
<dbReference type="SUPFAM" id="SSF46689">
    <property type="entry name" value="Homeodomain-like"/>
    <property type="match status" value="2"/>
</dbReference>
<dbReference type="InterPro" id="IPR018060">
    <property type="entry name" value="HTH_AraC"/>
</dbReference>
<keyword evidence="2" id="KW-0238">DNA-binding</keyword>
<dbReference type="Pfam" id="PF02311">
    <property type="entry name" value="AraC_binding"/>
    <property type="match status" value="1"/>
</dbReference>
<protein>
    <submittedName>
        <fullName evidence="5">Bacillibactin transport regulator</fullName>
    </submittedName>
</protein>
<dbReference type="InterPro" id="IPR037923">
    <property type="entry name" value="HTH-like"/>
</dbReference>
<dbReference type="PANTHER" id="PTHR43280:SF2">
    <property type="entry name" value="HTH-TYPE TRANSCRIPTIONAL REGULATOR EXSA"/>
    <property type="match status" value="1"/>
</dbReference>
<evidence type="ECO:0000313" key="5">
    <source>
        <dbReference type="EMBL" id="CUP15149.1"/>
    </source>
</evidence>
<evidence type="ECO:0000313" key="6">
    <source>
        <dbReference type="Proteomes" id="UP000095544"/>
    </source>
</evidence>
<dbReference type="InterPro" id="IPR003313">
    <property type="entry name" value="AraC-bd"/>
</dbReference>